<keyword evidence="4" id="KW-1185">Reference proteome</keyword>
<gene>
    <name evidence="3" type="ORF">PSYICH_LOCUS4376</name>
</gene>
<keyword evidence="1" id="KW-0472">Membrane</keyword>
<dbReference type="Proteomes" id="UP001153636">
    <property type="component" value="Chromosome 14"/>
</dbReference>
<evidence type="ECO:0008006" key="5">
    <source>
        <dbReference type="Google" id="ProtNLM"/>
    </source>
</evidence>
<evidence type="ECO:0000313" key="4">
    <source>
        <dbReference type="Proteomes" id="UP001153636"/>
    </source>
</evidence>
<accession>A0A9P0GBE0</accession>
<dbReference type="AlphaFoldDB" id="A0A9P0GBE0"/>
<proteinExistence type="predicted"/>
<feature type="signal peptide" evidence="2">
    <location>
        <begin position="1"/>
        <end position="15"/>
    </location>
</feature>
<keyword evidence="2" id="KW-0732">Signal</keyword>
<dbReference type="OrthoDB" id="6610237at2759"/>
<name>A0A9P0GBE0_9CUCU</name>
<sequence length="725" mass="80458">MTPLIFLLAIQSVWGTENIFATEKFFPSDVIEVFSGSGIETSARIENNPDSNEPVRRFLKSYNSLRPVAVLADETEESLAAAADFMQDVFRIAPGAKQITFFVSKFNSSGTTTLTEISGNNPEQIYQFFSYQNKSDNSELGKKESTGTLAFYATLNAISALPQDGALLIFIDRKINDEDLAGHTGIVRKKNIKVYVVWGGPYPTKTSEEKLLKELCSYSGGLFLTNGVKDLSKYNYRGFINNNDTNTVVSTILTKKNLSSDTNFTFPIDSEVTCINLILSPENIGGTLTTPTGQHVDVQDNDSITSHGTGSFGITERGHREVYLQSVGVGLWRLDVRASTLAVPCNVTVFVCSRLTAHAYFLNENPGNNLDKNKKKILKLDFTGRLGTVNNITFIDSTGHLLKNELKYDVMKGFLVKDNDRFNKDIDVEIDQLPDQPFQVLVQGTDTKGNHFSRLTYINEKNYNNNAFPQPILSVDVGLNSELIITGGRPSIITFEVTNLKSEAADVRFYCRDEQSILGSMQPYRRVFAPQETTLVTLTLTSRYGTYQDLITFTASVGSEYVEKKVIVDVGMSSQVTTDHTLPSLDYSYLSDCSKVIFSSCDQGTWTIEARAKDTDSGLLQLTSVPKGLYFKNGFTTGTKEEVSGTYSDSCCNADLQLTAVDRANNRRTVTANAYRAMWGPGQIAAVILGIILFILLIVLIVYLIRRCLKKREDYNLPTYRGGRI</sequence>
<evidence type="ECO:0000256" key="1">
    <source>
        <dbReference type="SAM" id="Phobius"/>
    </source>
</evidence>
<organism evidence="3 4">
    <name type="scientific">Psylliodes chrysocephalus</name>
    <dbReference type="NCBI Taxonomy" id="3402493"/>
    <lineage>
        <taxon>Eukaryota</taxon>
        <taxon>Metazoa</taxon>
        <taxon>Ecdysozoa</taxon>
        <taxon>Arthropoda</taxon>
        <taxon>Hexapoda</taxon>
        <taxon>Insecta</taxon>
        <taxon>Pterygota</taxon>
        <taxon>Neoptera</taxon>
        <taxon>Endopterygota</taxon>
        <taxon>Coleoptera</taxon>
        <taxon>Polyphaga</taxon>
        <taxon>Cucujiformia</taxon>
        <taxon>Chrysomeloidea</taxon>
        <taxon>Chrysomelidae</taxon>
        <taxon>Galerucinae</taxon>
        <taxon>Alticini</taxon>
        <taxon>Psylliodes</taxon>
    </lineage>
</organism>
<reference evidence="3" key="1">
    <citation type="submission" date="2022-01" db="EMBL/GenBank/DDBJ databases">
        <authorList>
            <person name="King R."/>
        </authorList>
    </citation>
    <scope>NUCLEOTIDE SEQUENCE</scope>
</reference>
<feature type="chain" id="PRO_5040457251" description="VWFA domain-containing protein" evidence="2">
    <location>
        <begin position="16"/>
        <end position="725"/>
    </location>
</feature>
<keyword evidence="1" id="KW-0812">Transmembrane</keyword>
<feature type="transmembrane region" description="Helical" evidence="1">
    <location>
        <begin position="684"/>
        <end position="705"/>
    </location>
</feature>
<dbReference type="EMBL" id="OV651826">
    <property type="protein sequence ID" value="CAH1103402.1"/>
    <property type="molecule type" value="Genomic_DNA"/>
</dbReference>
<protein>
    <recommendedName>
        <fullName evidence="5">VWFA domain-containing protein</fullName>
    </recommendedName>
</protein>
<evidence type="ECO:0000313" key="3">
    <source>
        <dbReference type="EMBL" id="CAH1103402.1"/>
    </source>
</evidence>
<evidence type="ECO:0000256" key="2">
    <source>
        <dbReference type="SAM" id="SignalP"/>
    </source>
</evidence>
<keyword evidence="1" id="KW-1133">Transmembrane helix</keyword>